<dbReference type="Gene3D" id="2.60.120.860">
    <property type="match status" value="1"/>
</dbReference>
<keyword evidence="2" id="KW-1185">Reference proteome</keyword>
<reference evidence="2" key="1">
    <citation type="submission" date="2017-08" db="EMBL/GenBank/DDBJ databases">
        <authorList>
            <person name="de Groot N.N."/>
        </authorList>
    </citation>
    <scope>NUCLEOTIDE SEQUENCE [LARGE SCALE GENOMIC DNA]</scope>
</reference>
<sequence>MPKLLLTSEQADTLDLNEIMDKGLGYQAKTGVTGFGLPPVSVQWLEGAGDGAVFRRRRVLTRDIDIPLEILARDRSHLQELTSRLALALAGRCTLTMLDDDGTRWTTDVYRTGGGEYSYGVDTVGEREFQTVITFRSPDPYWTSSEAQNRYVGGDTSTSPFLSSLVSVQVSASQAIGTIQLDNSGDAEAYPIWEITGPGTNFLAISPDGDRLSWTGTLAANERLVIDTRKGTVVDQAGTNRYDELDEAPRFWTVKPGLSTATAQLEDISTASKIACSWRPRKWMVV</sequence>
<accession>A0A291LH57</accession>
<dbReference type="EMBL" id="MF766045">
    <property type="protein sequence ID" value="ATI18720.1"/>
    <property type="molecule type" value="Genomic_DNA"/>
</dbReference>
<name>A0A291LH57_9CAUD</name>
<proteinExistence type="predicted"/>
<dbReference type="Proteomes" id="UP000229313">
    <property type="component" value="Segment"/>
</dbReference>
<organism evidence="1 2">
    <name type="scientific">Streptomyces phage Daudau</name>
    <dbReference type="NCBI Taxonomy" id="2041206"/>
    <lineage>
        <taxon>Viruses</taxon>
        <taxon>Duplodnaviria</taxon>
        <taxon>Heunggongvirae</taxon>
        <taxon>Uroviricota</taxon>
        <taxon>Caudoviricetes</taxon>
        <taxon>Arquatrovirinae</taxon>
        <taxon>Caelumvirus</taxon>
        <taxon>Caelumvirus daudau</taxon>
    </lineage>
</organism>
<evidence type="ECO:0000313" key="2">
    <source>
        <dbReference type="Proteomes" id="UP000229313"/>
    </source>
</evidence>
<gene>
    <name evidence="1" type="ORF">SEA_DAUDAU_19</name>
</gene>
<evidence type="ECO:0000313" key="1">
    <source>
        <dbReference type="EMBL" id="ATI18720.1"/>
    </source>
</evidence>
<protein>
    <submittedName>
        <fullName evidence="1">Minor tail protein</fullName>
    </submittedName>
</protein>